<organism evidence="1 2">
    <name type="scientific">Pedobacter ureilyticus</name>
    <dbReference type="NCBI Taxonomy" id="1393051"/>
    <lineage>
        <taxon>Bacteria</taxon>
        <taxon>Pseudomonadati</taxon>
        <taxon>Bacteroidota</taxon>
        <taxon>Sphingobacteriia</taxon>
        <taxon>Sphingobacteriales</taxon>
        <taxon>Sphingobacteriaceae</taxon>
        <taxon>Pedobacter</taxon>
    </lineage>
</organism>
<protein>
    <submittedName>
        <fullName evidence="1">Nucleoid-associated protein</fullName>
    </submittedName>
</protein>
<accession>A0ABW9J5L1</accession>
<gene>
    <name evidence="1" type="ORF">E6A44_002805</name>
</gene>
<name>A0ABW9J5L1_9SPHI</name>
<dbReference type="InterPro" id="IPR007358">
    <property type="entry name" value="Nucleoid_associated_NdpA"/>
</dbReference>
<comment type="caution">
    <text evidence="1">The sequence shown here is derived from an EMBL/GenBank/DDBJ whole genome shotgun (WGS) entry which is preliminary data.</text>
</comment>
<dbReference type="Proteomes" id="UP001517247">
    <property type="component" value="Unassembled WGS sequence"/>
</dbReference>
<dbReference type="EMBL" id="SSHJ02000001">
    <property type="protein sequence ID" value="MFN0254481.1"/>
    <property type="molecule type" value="Genomic_DNA"/>
</dbReference>
<keyword evidence="2" id="KW-1185">Reference proteome</keyword>
<evidence type="ECO:0000313" key="2">
    <source>
        <dbReference type="Proteomes" id="UP001517247"/>
    </source>
</evidence>
<dbReference type="Pfam" id="PF04245">
    <property type="entry name" value="NA37"/>
    <property type="match status" value="1"/>
</dbReference>
<dbReference type="RefSeq" id="WP_138721630.1">
    <property type="nucleotide sequence ID" value="NZ_SSHJ02000001.1"/>
</dbReference>
<reference evidence="1 2" key="1">
    <citation type="submission" date="2024-12" db="EMBL/GenBank/DDBJ databases">
        <authorList>
            <person name="Hu S."/>
        </authorList>
    </citation>
    <scope>NUCLEOTIDE SEQUENCE [LARGE SCALE GENOMIC DNA]</scope>
    <source>
        <strain evidence="1 2">THG-T11</strain>
    </source>
</reference>
<evidence type="ECO:0000313" key="1">
    <source>
        <dbReference type="EMBL" id="MFN0254481.1"/>
    </source>
</evidence>
<sequence>MISFFETEIVDVFIHRIGNKIFDEGKFIAETPASFDEENQSTLKHMFLSGFAKTNFAYKFINPNSVVNTAVFGIGIPDHERSATIANHLYETSDHPKIKGGELFTVEFHNVQYKGDLHSAIGLFKSENKETFFKSQPSDGSFRINFENQGVSIDRLDKGALILDNGTVLCYDNDKTGYWKDQFLELEVLKDDFSNTSDTLGVIKEFITNKLDEEFDVASTDKADLLNKSIKYFKEKESFDVDEFCHEVIGNEEAAAKFKSYRSIYGEEFDELPDSFNISTPAVKKQSSAFKKVIKLDKNFHIYVHGNKELIQNGYDEEVGMNFYKVFYKEEA</sequence>
<proteinExistence type="predicted"/>